<name>A0ABY8EY50_9HYPH</name>
<evidence type="ECO:0000313" key="4">
    <source>
        <dbReference type="EMBL" id="WFE88012.1"/>
    </source>
</evidence>
<dbReference type="PANTHER" id="PTHR11079">
    <property type="entry name" value="CYTOSINE DEAMINASE FAMILY MEMBER"/>
    <property type="match status" value="1"/>
</dbReference>
<dbReference type="PROSITE" id="PS00903">
    <property type="entry name" value="CYT_DCMP_DEAMINASES_1"/>
    <property type="match status" value="1"/>
</dbReference>
<evidence type="ECO:0000256" key="1">
    <source>
        <dbReference type="ARBA" id="ARBA00022723"/>
    </source>
</evidence>
<reference evidence="4 5" key="1">
    <citation type="submission" date="2023-03" db="EMBL/GenBank/DDBJ databases">
        <title>Roseibium porphyridii sp. nov. and Roseibium rhodosorbium sp. nov. isolated from marine algae, Porphyridium cruentum and Rhodosorus marinus, respectively.</title>
        <authorList>
            <person name="Lee M.W."/>
            <person name="Choi B.J."/>
            <person name="Lee J.K."/>
            <person name="Choi D.G."/>
            <person name="Baek J.H."/>
            <person name="Bayburt H."/>
            <person name="Kim J.M."/>
            <person name="Han D.M."/>
            <person name="Kim K.H."/>
            <person name="Jeon C.O."/>
        </authorList>
    </citation>
    <scope>NUCLEOTIDE SEQUENCE [LARGE SCALE GENOMIC DNA]</scope>
    <source>
        <strain evidence="4 5">KMA01</strain>
    </source>
</reference>
<keyword evidence="1" id="KW-0479">Metal-binding</keyword>
<organism evidence="4 5">
    <name type="scientific">Roseibium porphyridii</name>
    <dbReference type="NCBI Taxonomy" id="2866279"/>
    <lineage>
        <taxon>Bacteria</taxon>
        <taxon>Pseudomonadati</taxon>
        <taxon>Pseudomonadota</taxon>
        <taxon>Alphaproteobacteria</taxon>
        <taxon>Hyphomicrobiales</taxon>
        <taxon>Stappiaceae</taxon>
        <taxon>Roseibium</taxon>
    </lineage>
</organism>
<dbReference type="InterPro" id="IPR016192">
    <property type="entry name" value="APOBEC/CMP_deaminase_Zn-bd"/>
</dbReference>
<evidence type="ECO:0000259" key="3">
    <source>
        <dbReference type="PROSITE" id="PS51747"/>
    </source>
</evidence>
<proteinExistence type="predicted"/>
<sequence>MICGRRHVLTASLAALFFRPKHVSASSREIKVISADDLTTEARASHERYMQMAIDALGGGAPFGAVIVDQESGEVMCHGVNRGSVNRIYHGEMDAMINCTNLHPDIDWSKMALYTTGEPCPMCMSAIVWNRIPKVVYATSIRKLKNIGLNQIGLESPTVAGAAPFYSGEIISGVLEDRTNAMFEKWWAARQARFQSEQKTAN</sequence>
<keyword evidence="5" id="KW-1185">Reference proteome</keyword>
<dbReference type="PROSITE" id="PS51747">
    <property type="entry name" value="CYT_DCMP_DEAMINASES_2"/>
    <property type="match status" value="1"/>
</dbReference>
<evidence type="ECO:0000256" key="2">
    <source>
        <dbReference type="ARBA" id="ARBA00022833"/>
    </source>
</evidence>
<evidence type="ECO:0000313" key="5">
    <source>
        <dbReference type="Proteomes" id="UP001209803"/>
    </source>
</evidence>
<accession>A0ABY8EY50</accession>
<feature type="domain" description="CMP/dCMP-type deaminase" evidence="3">
    <location>
        <begin position="44"/>
        <end position="165"/>
    </location>
</feature>
<dbReference type="CDD" id="cd01285">
    <property type="entry name" value="nucleoside_deaminase"/>
    <property type="match status" value="1"/>
</dbReference>
<dbReference type="Proteomes" id="UP001209803">
    <property type="component" value="Chromosome"/>
</dbReference>
<gene>
    <name evidence="4" type="ORF">K1718_17805</name>
</gene>
<dbReference type="InterPro" id="IPR002125">
    <property type="entry name" value="CMP_dCMP_dom"/>
</dbReference>
<dbReference type="Pfam" id="PF00383">
    <property type="entry name" value="dCMP_cyt_deam_1"/>
    <property type="match status" value="1"/>
</dbReference>
<dbReference type="EMBL" id="CP120863">
    <property type="protein sequence ID" value="WFE88012.1"/>
    <property type="molecule type" value="Genomic_DNA"/>
</dbReference>
<dbReference type="Gene3D" id="3.40.140.10">
    <property type="entry name" value="Cytidine Deaminase, domain 2"/>
    <property type="match status" value="1"/>
</dbReference>
<dbReference type="InterPro" id="IPR016193">
    <property type="entry name" value="Cytidine_deaminase-like"/>
</dbReference>
<keyword evidence="2" id="KW-0862">Zinc</keyword>
<dbReference type="RefSeq" id="WP_265681348.1">
    <property type="nucleotide sequence ID" value="NZ_CP120863.1"/>
</dbReference>
<dbReference type="PANTHER" id="PTHR11079:SF203">
    <property type="entry name" value="CMP_DCMP-TYPE DEAMINASE DOMAIN-CONTAINING PROTEIN"/>
    <property type="match status" value="1"/>
</dbReference>
<dbReference type="SUPFAM" id="SSF53927">
    <property type="entry name" value="Cytidine deaminase-like"/>
    <property type="match status" value="1"/>
</dbReference>
<protein>
    <submittedName>
        <fullName evidence="4">Nucleoside deaminase</fullName>
    </submittedName>
</protein>